<dbReference type="Gene3D" id="3.40.50.12500">
    <property type="match status" value="1"/>
</dbReference>
<dbReference type="InterPro" id="IPR052186">
    <property type="entry name" value="Hydantoin_racemase-like"/>
</dbReference>
<evidence type="ECO:0000313" key="2">
    <source>
        <dbReference type="EMBL" id="MFD1067660.1"/>
    </source>
</evidence>
<comment type="caution">
    <text evidence="2">The sequence shown here is derived from an EMBL/GenBank/DDBJ whole genome shotgun (WGS) entry which is preliminary data.</text>
</comment>
<proteinExistence type="inferred from homology"/>
<sequence>MKKILIQSSTEIDGFPEYRDGIKSHAKKILPGNYSFDIAGVTKKYRPGDFMASEFLSNKEILQNIINAEKDGYDAVVLHCFLDPVLDEAREIVNIPVVGMAESSMLLSQMYGKKFAVITHSVQLAKKEIPSLIKKYDLNHSSINTQYFDVSLLDLENAFSDPEAVIKQFLDACETAVEKGAEVILPGCGLLNIVCVQNGLSKVRNTGATILDVTGAVLKMADTKLTLQDVSGTTISRNGYYEKPRFLPVTQT</sequence>
<dbReference type="RefSeq" id="WP_379593804.1">
    <property type="nucleotide sequence ID" value="NZ_JBHTKK010000025.1"/>
</dbReference>
<dbReference type="Proteomes" id="UP001597041">
    <property type="component" value="Unassembled WGS sequence"/>
</dbReference>
<comment type="similarity">
    <text evidence="1">Belongs to the HyuE racemase family.</text>
</comment>
<dbReference type="InterPro" id="IPR015942">
    <property type="entry name" value="Asp/Glu/hydantoin_racemase"/>
</dbReference>
<dbReference type="PANTHER" id="PTHR28047:SF5">
    <property type="entry name" value="PROTEIN DCG1"/>
    <property type="match status" value="1"/>
</dbReference>
<evidence type="ECO:0000256" key="1">
    <source>
        <dbReference type="ARBA" id="ARBA00038414"/>
    </source>
</evidence>
<reference evidence="3" key="1">
    <citation type="journal article" date="2019" name="Int. J. Syst. Evol. Microbiol.">
        <title>The Global Catalogue of Microorganisms (GCM) 10K type strain sequencing project: providing services to taxonomists for standard genome sequencing and annotation.</title>
        <authorList>
            <consortium name="The Broad Institute Genomics Platform"/>
            <consortium name="The Broad Institute Genome Sequencing Center for Infectious Disease"/>
            <person name="Wu L."/>
            <person name="Ma J."/>
        </authorList>
    </citation>
    <scope>NUCLEOTIDE SEQUENCE [LARGE SCALE GENOMIC DNA]</scope>
    <source>
        <strain evidence="3">CCUG 56608</strain>
    </source>
</reference>
<evidence type="ECO:0000313" key="3">
    <source>
        <dbReference type="Proteomes" id="UP001597041"/>
    </source>
</evidence>
<dbReference type="EMBL" id="JBHTKK010000025">
    <property type="protein sequence ID" value="MFD1067660.1"/>
    <property type="molecule type" value="Genomic_DNA"/>
</dbReference>
<dbReference type="PANTHER" id="PTHR28047">
    <property type="entry name" value="PROTEIN DCG1"/>
    <property type="match status" value="1"/>
</dbReference>
<name>A0ABW3NLM7_9BACI</name>
<keyword evidence="3" id="KW-1185">Reference proteome</keyword>
<dbReference type="Pfam" id="PF01177">
    <property type="entry name" value="Asp_Glu_race"/>
    <property type="match status" value="1"/>
</dbReference>
<gene>
    <name evidence="2" type="ORF">ACFQ19_16750</name>
</gene>
<organism evidence="2 3">
    <name type="scientific">Oceanobacillus locisalsi</name>
    <dbReference type="NCBI Taxonomy" id="546107"/>
    <lineage>
        <taxon>Bacteria</taxon>
        <taxon>Bacillati</taxon>
        <taxon>Bacillota</taxon>
        <taxon>Bacilli</taxon>
        <taxon>Bacillales</taxon>
        <taxon>Bacillaceae</taxon>
        <taxon>Oceanobacillus</taxon>
    </lineage>
</organism>
<protein>
    <submittedName>
        <fullName evidence="2">Aspartate/glutamate racemase family protein</fullName>
    </submittedName>
</protein>
<accession>A0ABW3NLM7</accession>
<dbReference type="InterPro" id="IPR053714">
    <property type="entry name" value="Iso_Racemase_Enz_sf"/>
</dbReference>